<dbReference type="SMART" id="SM00465">
    <property type="entry name" value="GIYc"/>
    <property type="match status" value="1"/>
</dbReference>
<reference evidence="2" key="1">
    <citation type="journal article" date="2021" name="PeerJ">
        <title>Extensive microbial diversity within the chicken gut microbiome revealed by metagenomics and culture.</title>
        <authorList>
            <person name="Gilroy R."/>
            <person name="Ravi A."/>
            <person name="Getino M."/>
            <person name="Pursley I."/>
            <person name="Horton D.L."/>
            <person name="Alikhan N.F."/>
            <person name="Baker D."/>
            <person name="Gharbi K."/>
            <person name="Hall N."/>
            <person name="Watson M."/>
            <person name="Adriaenssens E.M."/>
            <person name="Foster-Nyarko E."/>
            <person name="Jarju S."/>
            <person name="Secka A."/>
            <person name="Antonio M."/>
            <person name="Oren A."/>
            <person name="Chaudhuri R.R."/>
            <person name="La Ragione R."/>
            <person name="Hildebrand F."/>
            <person name="Pallen M.J."/>
        </authorList>
    </citation>
    <scope>NUCLEOTIDE SEQUENCE</scope>
    <source>
        <strain evidence="2">1277</strain>
    </source>
</reference>
<name>A0A921MYG6_9FIRM</name>
<dbReference type="Pfam" id="PF01541">
    <property type="entry name" value="GIY-YIG"/>
    <property type="match status" value="1"/>
</dbReference>
<feature type="domain" description="GIY-YIG" evidence="1">
    <location>
        <begin position="2"/>
        <end position="101"/>
    </location>
</feature>
<dbReference type="EMBL" id="DYUB01000014">
    <property type="protein sequence ID" value="HJG95541.1"/>
    <property type="molecule type" value="Genomic_DNA"/>
</dbReference>
<gene>
    <name evidence="2" type="ORF">K8V90_00350</name>
</gene>
<comment type="caution">
    <text evidence="2">The sequence shown here is derived from an EMBL/GenBank/DDBJ whole genome shotgun (WGS) entry which is preliminary data.</text>
</comment>
<dbReference type="PROSITE" id="PS50164">
    <property type="entry name" value="GIY_YIG"/>
    <property type="match status" value="1"/>
</dbReference>
<feature type="non-terminal residue" evidence="2">
    <location>
        <position position="293"/>
    </location>
</feature>
<evidence type="ECO:0000313" key="3">
    <source>
        <dbReference type="Proteomes" id="UP000776700"/>
    </source>
</evidence>
<organism evidence="2 3">
    <name type="scientific">Romboutsia timonensis</name>
    <dbReference type="NCBI Taxonomy" id="1776391"/>
    <lineage>
        <taxon>Bacteria</taxon>
        <taxon>Bacillati</taxon>
        <taxon>Bacillota</taxon>
        <taxon>Clostridia</taxon>
        <taxon>Peptostreptococcales</taxon>
        <taxon>Peptostreptococcaceae</taxon>
        <taxon>Romboutsia</taxon>
    </lineage>
</organism>
<dbReference type="InterPro" id="IPR000305">
    <property type="entry name" value="GIY-YIG_endonuc"/>
</dbReference>
<dbReference type="CDD" id="cd10443">
    <property type="entry name" value="GIY-YIG_HE_Tlr8p_PBC-V_like"/>
    <property type="match status" value="1"/>
</dbReference>
<dbReference type="Gene3D" id="3.40.1440.10">
    <property type="entry name" value="GIY-YIG endonuclease"/>
    <property type="match status" value="1"/>
</dbReference>
<dbReference type="Proteomes" id="UP000776700">
    <property type="component" value="Unassembled WGS sequence"/>
</dbReference>
<evidence type="ECO:0000259" key="1">
    <source>
        <dbReference type="PROSITE" id="PS50164"/>
    </source>
</evidence>
<dbReference type="InterPro" id="IPR035901">
    <property type="entry name" value="GIY-YIG_endonuc_sf"/>
</dbReference>
<dbReference type="SUPFAM" id="SSF82771">
    <property type="entry name" value="GIY-YIG endonuclease"/>
    <property type="match status" value="1"/>
</dbReference>
<evidence type="ECO:0000313" key="2">
    <source>
        <dbReference type="EMBL" id="HJG95541.1"/>
    </source>
</evidence>
<proteinExistence type="predicted"/>
<sequence>MYKGYIYKWENKINNKVYIGQTMNRYGYRERWSQHRYQAENNIHKNNKFHNAIRKYGIDNFNKEVLECIEIDNKIELKKVLDKIEIKYIEKYDSFNNGYNSTLGGDFNIYNSGNIDNIRNNMIESKNKSQKWKDWVDRHRKEVVKINIEDYSLIEKYESCIEAAKLNGLDSSEIIRGRCRGKFATGKFRRRSVLFEDNISFMYLEDYVEGLTLNQVAEKYGEIDKIDEVFYGVDLADIEHLKSIDSKYYINNIDYSKKEITKNLLFYVFNDDCPLEIKIDMYNVLNKIKLNHN</sequence>
<reference evidence="2" key="2">
    <citation type="submission" date="2021-09" db="EMBL/GenBank/DDBJ databases">
        <authorList>
            <person name="Gilroy R."/>
        </authorList>
    </citation>
    <scope>NUCLEOTIDE SEQUENCE</scope>
    <source>
        <strain evidence="2">1277</strain>
    </source>
</reference>
<dbReference type="AlphaFoldDB" id="A0A921MYG6"/>
<protein>
    <submittedName>
        <fullName evidence="2">GIY-YIG nuclease family protein</fullName>
    </submittedName>
</protein>
<accession>A0A921MYG6</accession>